<dbReference type="InterPro" id="IPR050834">
    <property type="entry name" value="Glycosyltransf_2"/>
</dbReference>
<reference evidence="3" key="1">
    <citation type="journal article" date="2011" name="Inn. Immun.">
        <title>Structural and genetic characterization of the closely related O-antigens of Escherichia coli O85 and Salmonella enterica O17.</title>
        <authorList>
            <person name="Perepelov A.V."/>
            <person name="Li D."/>
            <person name="Liu B."/>
            <person name="Senchenkova S.N."/>
            <person name="Guo D."/>
            <person name="Shashkov A.S."/>
            <person name="Feng L."/>
            <person name="Knirel Y.A."/>
            <person name="Wang L."/>
        </authorList>
    </citation>
    <scope>NUCLEOTIDE SEQUENCE</scope>
    <source>
        <strain evidence="3">G1189</strain>
    </source>
</reference>
<dbReference type="InterPro" id="IPR001173">
    <property type="entry name" value="Glyco_trans_2-like"/>
</dbReference>
<keyword evidence="1" id="KW-0812">Transmembrane</keyword>
<dbReference type="PANTHER" id="PTHR43685">
    <property type="entry name" value="GLYCOSYLTRANSFERASE"/>
    <property type="match status" value="1"/>
</dbReference>
<dbReference type="EMBL" id="GU299798">
    <property type="protein sequence ID" value="ADC54980.1"/>
    <property type="molecule type" value="Genomic_DNA"/>
</dbReference>
<protein>
    <submittedName>
        <fullName evidence="4">Galactofuranosyl transferase</fullName>
    </submittedName>
    <submittedName>
        <fullName evidence="3">WfbU</fullName>
    </submittedName>
</protein>
<organism evidence="3">
    <name type="scientific">Escherichia coli</name>
    <dbReference type="NCBI Taxonomy" id="562"/>
    <lineage>
        <taxon>Bacteria</taxon>
        <taxon>Pseudomonadati</taxon>
        <taxon>Pseudomonadota</taxon>
        <taxon>Gammaproteobacteria</taxon>
        <taxon>Enterobacterales</taxon>
        <taxon>Enterobacteriaceae</taxon>
        <taxon>Escherichia</taxon>
    </lineage>
</organism>
<evidence type="ECO:0000259" key="2">
    <source>
        <dbReference type="Pfam" id="PF00535"/>
    </source>
</evidence>
<name>D8WUJ8_ECOLX</name>
<dbReference type="CDD" id="cd04185">
    <property type="entry name" value="GT_2_like_b"/>
    <property type="match status" value="1"/>
</dbReference>
<proteinExistence type="predicted"/>
<evidence type="ECO:0000256" key="1">
    <source>
        <dbReference type="SAM" id="Phobius"/>
    </source>
</evidence>
<feature type="transmembrane region" description="Helical" evidence="1">
    <location>
        <begin position="257"/>
        <end position="276"/>
    </location>
</feature>
<accession>D8WUJ8</accession>
<dbReference type="EMBL" id="KJ778791">
    <property type="protein sequence ID" value="AIG62663.1"/>
    <property type="molecule type" value="Genomic_DNA"/>
</dbReference>
<dbReference type="Pfam" id="PF00535">
    <property type="entry name" value="Glycos_transf_2"/>
    <property type="match status" value="1"/>
</dbReference>
<keyword evidence="1" id="KW-1133">Transmembrane helix</keyword>
<reference evidence="4" key="2">
    <citation type="journal article" date="2016" name="PLoS ONE">
        <title>Comparison of O-Antigen Gene Clusters of All O-Serogroups of Escherichia coli and Proposal for Adopting a New Nomenclature for O-Typing.</title>
        <authorList>
            <person name="DebRoy C."/>
            <person name="Fratamico P.M."/>
            <person name="Yan X."/>
            <person name="Baranzoni G."/>
            <person name="Liu Y."/>
            <person name="Needleman D.S."/>
            <person name="Tebbs R."/>
            <person name="O'Connell C.D."/>
            <person name="Allred A."/>
            <person name="Swimley M."/>
            <person name="Mwangi M."/>
            <person name="Kapur V."/>
            <person name="Raygoza Garay J.A."/>
            <person name="Roberts E.L."/>
            <person name="Katani R."/>
        </authorList>
    </citation>
    <scope>NUCLEOTIDE SEQUENCE</scope>
    <source>
        <strain evidence="4">H 23</strain>
    </source>
</reference>
<dbReference type="SUPFAM" id="SSF53448">
    <property type="entry name" value="Nucleotide-diphospho-sugar transferases"/>
    <property type="match status" value="1"/>
</dbReference>
<evidence type="ECO:0000313" key="4">
    <source>
        <dbReference type="EMBL" id="AIG62663.1"/>
    </source>
</evidence>
<feature type="domain" description="Glycosyltransferase 2-like" evidence="2">
    <location>
        <begin position="9"/>
        <end position="131"/>
    </location>
</feature>
<dbReference type="GO" id="GO:0016740">
    <property type="term" value="F:transferase activity"/>
    <property type="evidence" value="ECO:0007669"/>
    <property type="project" value="UniProtKB-KW"/>
</dbReference>
<dbReference type="Gene3D" id="3.90.550.10">
    <property type="entry name" value="Spore Coat Polysaccharide Biosynthesis Protein SpsA, Chain A"/>
    <property type="match status" value="1"/>
</dbReference>
<dbReference type="AlphaFoldDB" id="D8WUJ8"/>
<dbReference type="InterPro" id="IPR029044">
    <property type="entry name" value="Nucleotide-diphossugar_trans"/>
</dbReference>
<dbReference type="BioCyc" id="MetaCyc:MONOMER-21464"/>
<keyword evidence="1" id="KW-0472">Membrane</keyword>
<gene>
    <name evidence="3" type="primary">wfbU</name>
    <name evidence="4" type="synonym">glfT1</name>
</gene>
<evidence type="ECO:0000313" key="3">
    <source>
        <dbReference type="EMBL" id="ADC54980.1"/>
    </source>
</evidence>
<dbReference type="PANTHER" id="PTHR43685:SF2">
    <property type="entry name" value="GLYCOSYLTRANSFERASE 2-LIKE DOMAIN-CONTAINING PROTEIN"/>
    <property type="match status" value="1"/>
</dbReference>
<dbReference type="CAZy" id="GT2">
    <property type="family name" value="Glycosyltransferase Family 2"/>
</dbReference>
<sequence>MKMPRVICIIVTFNREHLLQQTLDAVLNQTFPLQNIIVIDNNSFDNTRSLVSKLSENNPKIEYHNTGANIGGAGGFHRGFAVASKYKYDYLWLMDDDLKPEIECLYNLISSATEHGIYQPIRINVDGSCAELSPVVYDLKNPFFMNPKRLSVINLYKRMNNAVYSPFDIHGVPFEGPLISRDVIQCIGYPNPNFFIFYDDLDYSLRARKAGFEIKCIPSARAVRLLKNNQRSDLTSWKGYFMFRNLFYIHRTYGENIFVRLKPFLLVLGYLVFLIFRFKFNQVPTILSAFKDSRKLDNSELHKP</sequence>
<keyword evidence="4" id="KW-0808">Transferase</keyword>